<feature type="domain" description="Chromo" evidence="4">
    <location>
        <begin position="65"/>
        <end position="128"/>
    </location>
</feature>
<dbReference type="InterPro" id="IPR051219">
    <property type="entry name" value="Heterochromatin_chromo-domain"/>
</dbReference>
<comment type="subcellular location">
    <subcellularLocation>
        <location evidence="1">Nucleus</location>
    </subcellularLocation>
</comment>
<dbReference type="InterPro" id="IPR000953">
    <property type="entry name" value="Chromo/chromo_shadow_dom"/>
</dbReference>
<dbReference type="Pfam" id="PF00385">
    <property type="entry name" value="Chromo"/>
    <property type="match status" value="1"/>
</dbReference>
<dbReference type="EMBL" id="JACGWN010000008">
    <property type="protein sequence ID" value="KAL0440547.1"/>
    <property type="molecule type" value="Genomic_DNA"/>
</dbReference>
<evidence type="ECO:0000256" key="2">
    <source>
        <dbReference type="ARBA" id="ARBA00023242"/>
    </source>
</evidence>
<evidence type="ECO:0000256" key="3">
    <source>
        <dbReference type="SAM" id="MobiDB-lite"/>
    </source>
</evidence>
<reference evidence="5" key="2">
    <citation type="journal article" date="2024" name="Plant">
        <title>Genomic evolution and insights into agronomic trait innovations of Sesamum species.</title>
        <authorList>
            <person name="Miao H."/>
            <person name="Wang L."/>
            <person name="Qu L."/>
            <person name="Liu H."/>
            <person name="Sun Y."/>
            <person name="Le M."/>
            <person name="Wang Q."/>
            <person name="Wei S."/>
            <person name="Zheng Y."/>
            <person name="Lin W."/>
            <person name="Duan Y."/>
            <person name="Cao H."/>
            <person name="Xiong S."/>
            <person name="Wang X."/>
            <person name="Wei L."/>
            <person name="Li C."/>
            <person name="Ma Q."/>
            <person name="Ju M."/>
            <person name="Zhao R."/>
            <person name="Li G."/>
            <person name="Mu C."/>
            <person name="Tian Q."/>
            <person name="Mei H."/>
            <person name="Zhang T."/>
            <person name="Gao T."/>
            <person name="Zhang H."/>
        </authorList>
    </citation>
    <scope>NUCLEOTIDE SEQUENCE</scope>
    <source>
        <strain evidence="5">KEN1</strain>
    </source>
</reference>
<proteinExistence type="predicted"/>
<comment type="caution">
    <text evidence="5">The sequence shown here is derived from an EMBL/GenBank/DDBJ whole genome shotgun (WGS) entry which is preliminary data.</text>
</comment>
<dbReference type="InterPro" id="IPR023780">
    <property type="entry name" value="Chromo_domain"/>
</dbReference>
<dbReference type="PROSITE" id="PS50013">
    <property type="entry name" value="CHROMO_2"/>
    <property type="match status" value="1"/>
</dbReference>
<dbReference type="GO" id="GO:0005634">
    <property type="term" value="C:nucleus"/>
    <property type="evidence" value="ECO:0007669"/>
    <property type="project" value="UniProtKB-SubCell"/>
</dbReference>
<dbReference type="InterPro" id="IPR016197">
    <property type="entry name" value="Chromo-like_dom_sf"/>
</dbReference>
<protein>
    <recommendedName>
        <fullName evidence="4">Chromo domain-containing protein</fullName>
    </recommendedName>
</protein>
<reference evidence="5" key="1">
    <citation type="submission" date="2020-06" db="EMBL/GenBank/DDBJ databases">
        <authorList>
            <person name="Li T."/>
            <person name="Hu X."/>
            <person name="Zhang T."/>
            <person name="Song X."/>
            <person name="Zhang H."/>
            <person name="Dai N."/>
            <person name="Sheng W."/>
            <person name="Hou X."/>
            <person name="Wei L."/>
        </authorList>
    </citation>
    <scope>NUCLEOTIDE SEQUENCE</scope>
    <source>
        <strain evidence="5">KEN1</strain>
        <tissue evidence="5">Leaf</tissue>
    </source>
</reference>
<dbReference type="CDD" id="cd00024">
    <property type="entry name" value="CD_CSD"/>
    <property type="match status" value="1"/>
</dbReference>
<dbReference type="InterPro" id="IPR056924">
    <property type="entry name" value="SH3_Tf2-1"/>
</dbReference>
<keyword evidence="2" id="KW-0539">Nucleus</keyword>
<organism evidence="5">
    <name type="scientific">Sesamum latifolium</name>
    <dbReference type="NCBI Taxonomy" id="2727402"/>
    <lineage>
        <taxon>Eukaryota</taxon>
        <taxon>Viridiplantae</taxon>
        <taxon>Streptophyta</taxon>
        <taxon>Embryophyta</taxon>
        <taxon>Tracheophyta</taxon>
        <taxon>Spermatophyta</taxon>
        <taxon>Magnoliopsida</taxon>
        <taxon>eudicotyledons</taxon>
        <taxon>Gunneridae</taxon>
        <taxon>Pentapetalae</taxon>
        <taxon>asterids</taxon>
        <taxon>lamiids</taxon>
        <taxon>Lamiales</taxon>
        <taxon>Pedaliaceae</taxon>
        <taxon>Sesamum</taxon>
    </lineage>
</organism>
<dbReference type="SUPFAM" id="SSF54160">
    <property type="entry name" value="Chromo domain-like"/>
    <property type="match status" value="1"/>
</dbReference>
<evidence type="ECO:0000256" key="1">
    <source>
        <dbReference type="ARBA" id="ARBA00004123"/>
    </source>
</evidence>
<name>A0AAW2WFH5_9LAMI</name>
<feature type="region of interest" description="Disordered" evidence="3">
    <location>
        <begin position="123"/>
        <end position="142"/>
    </location>
</feature>
<dbReference type="Gene3D" id="2.40.50.40">
    <property type="match status" value="1"/>
</dbReference>
<dbReference type="SMART" id="SM00298">
    <property type="entry name" value="CHROMO"/>
    <property type="match status" value="1"/>
</dbReference>
<evidence type="ECO:0000259" key="4">
    <source>
        <dbReference type="PROSITE" id="PS50013"/>
    </source>
</evidence>
<sequence>MQKYVGPLPIMKRIGTVAYRIELPPWWKIKCLPVSQLKKYSADRKDDARNQPSRPQLELTKMKEKVAEAILNHRVTRTAKHEHTEYLVKWKGCSSEENTWERVTNLKAFLPLVEAYHASHAPRTSLSQVGENVKGHPHTRHP</sequence>
<dbReference type="AlphaFoldDB" id="A0AAW2WFH5"/>
<dbReference type="Pfam" id="PF24626">
    <property type="entry name" value="SH3_Tf2-1"/>
    <property type="match status" value="1"/>
</dbReference>
<accession>A0AAW2WFH5</accession>
<evidence type="ECO:0000313" key="5">
    <source>
        <dbReference type="EMBL" id="KAL0440547.1"/>
    </source>
</evidence>
<gene>
    <name evidence="5" type="ORF">Slati_2537700</name>
</gene>
<dbReference type="PANTHER" id="PTHR22812">
    <property type="entry name" value="CHROMOBOX PROTEIN"/>
    <property type="match status" value="1"/>
</dbReference>